<dbReference type="eggNOG" id="KOG1721">
    <property type="taxonomic scope" value="Eukaryota"/>
</dbReference>
<dbReference type="GO" id="GO:0003677">
    <property type="term" value="F:DNA binding"/>
    <property type="evidence" value="ECO:0007669"/>
    <property type="project" value="InterPro"/>
</dbReference>
<sequence length="787" mass="85956">MGNEMQPTPASIGDGREDTPTLPGGRLECPHCSRRFLRPSHLDRHRLTHLPQSQRLLVPCGVCDKSFGRKDVLLRHLRAAHGVETGPKQPSQRSCNRCVQQRRRCDRAQPCQLCAAAGTPCSYPPSVSPETLERDEDGFVEVFAEADRIDAAVAQPETTGGSSTAVPAAALAPTQPFYRHGDTCRPEYEPITPCDLATVAEDHMQRFLSNPNDYHHGSSEGEYSFVSSTLPFITSLSPDGQLDFRGSGLDWLDFHVPGASPVQGTVVPLETGQIQDPEPAYPAAPTTLPALRSQPVAQSWPFDQTQDPTPNRRSLPPLRDVLQSAQLSSNPSMQAAVGGLVSLMSEPRLRRLDELADASLTHAAALARGLVDVYLARFHPILPLLHVPTWDVFSVPTVLVAAMACIGALVSDHDHAPELAASISEICMPIIAWLGSSDTANYRDISYLNALCLHQIYSLGSGNRQLYQNADRSRGILIGSLRGVGYLTTRLSIGAEAQDPSPTKSVPSILKAVLSGRPAPPHISYWGKRLCAQIIGRLLWDLKQLEILSTPEHFGLPTLFSAQQENRVSLLNALDSLLASMDQPASTADLISYNIASLICHYSHLYTARDTLDIMIYIVRNAVCRGSPSDTGIQMAERRLQATLARDPQEARRLVHRAAQIIVIANDYLVSAPCEIMRLFMGYMFIIAFAKYCPPSHRYWGLGPAVCLDLPAHRGVDKGSAVSDWIEHGGAASIGDVSNIFSDGAALSISRDARNMLQRLKCWGLAEKFTKILQSFESTVLVERDNS</sequence>
<dbReference type="VEuPathDB" id="FungiDB:MAPG_00171"/>
<dbReference type="PROSITE" id="PS50048">
    <property type="entry name" value="ZN2_CY6_FUNGAL_2"/>
    <property type="match status" value="1"/>
</dbReference>
<evidence type="ECO:0000256" key="1">
    <source>
        <dbReference type="ARBA" id="ARBA00022723"/>
    </source>
</evidence>
<keyword evidence="2" id="KW-0862">Zinc</keyword>
<feature type="region of interest" description="Disordered" evidence="7">
    <location>
        <begin position="1"/>
        <end position="26"/>
    </location>
</feature>
<dbReference type="CDD" id="cd00067">
    <property type="entry name" value="GAL4"/>
    <property type="match status" value="1"/>
</dbReference>
<keyword evidence="12" id="KW-1185">Reference proteome</keyword>
<dbReference type="EMBL" id="ADBL01000037">
    <property type="status" value="NOT_ANNOTATED_CDS"/>
    <property type="molecule type" value="Genomic_DNA"/>
</dbReference>
<keyword evidence="3" id="KW-0805">Transcription regulation</keyword>
<dbReference type="PANTHER" id="PTHR47660:SF2">
    <property type="entry name" value="TRANSCRIPTION FACTOR WITH C2H2 AND ZN(2)-CYS(6) DNA BINDING DOMAIN (EUROFUNG)"/>
    <property type="match status" value="1"/>
</dbReference>
<dbReference type="InterPro" id="IPR036236">
    <property type="entry name" value="Znf_C2H2_sf"/>
</dbReference>
<reference evidence="10" key="2">
    <citation type="submission" date="2010-05" db="EMBL/GenBank/DDBJ databases">
        <title>The Genome Sequence of Magnaporthe poae strain ATCC 64411.</title>
        <authorList>
            <consortium name="The Broad Institute Genome Sequencing Platform"/>
            <consortium name="Broad Institute Genome Sequencing Center for Infectious Disease"/>
            <person name="Ma L.-J."/>
            <person name="Dead R."/>
            <person name="Young S."/>
            <person name="Zeng Q."/>
            <person name="Koehrsen M."/>
            <person name="Alvarado L."/>
            <person name="Berlin A."/>
            <person name="Chapman S.B."/>
            <person name="Chen Z."/>
            <person name="Freedman E."/>
            <person name="Gellesch M."/>
            <person name="Goldberg J."/>
            <person name="Griggs A."/>
            <person name="Gujja S."/>
            <person name="Heilman E.R."/>
            <person name="Heiman D."/>
            <person name="Hepburn T."/>
            <person name="Howarth C."/>
            <person name="Jen D."/>
            <person name="Larson L."/>
            <person name="Mehta T."/>
            <person name="Neiman D."/>
            <person name="Pearson M."/>
            <person name="Roberts A."/>
            <person name="Saif S."/>
            <person name="Shea T."/>
            <person name="Shenoy N."/>
            <person name="Sisk P."/>
            <person name="Stolte C."/>
            <person name="Sykes S."/>
            <person name="Walk T."/>
            <person name="White J."/>
            <person name="Yandava C."/>
            <person name="Haas B."/>
            <person name="Nusbaum C."/>
            <person name="Birren B."/>
        </authorList>
    </citation>
    <scope>NUCLEOTIDE SEQUENCE</scope>
    <source>
        <strain evidence="10">ATCC 64411</strain>
    </source>
</reference>
<evidence type="ECO:0000256" key="3">
    <source>
        <dbReference type="ARBA" id="ARBA00023015"/>
    </source>
</evidence>
<dbReference type="OMA" id="YGYCSGD"/>
<evidence type="ECO:0000256" key="7">
    <source>
        <dbReference type="SAM" id="MobiDB-lite"/>
    </source>
</evidence>
<dbReference type="Gene3D" id="3.30.160.60">
    <property type="entry name" value="Classic Zinc Finger"/>
    <property type="match status" value="1"/>
</dbReference>
<dbReference type="Proteomes" id="UP000011715">
    <property type="component" value="Unassembled WGS sequence"/>
</dbReference>
<proteinExistence type="predicted"/>
<reference evidence="11" key="4">
    <citation type="journal article" date="2015" name="G3 (Bethesda)">
        <title>Genome sequences of three phytopathogenic species of the Magnaporthaceae family of fungi.</title>
        <authorList>
            <person name="Okagaki L.H."/>
            <person name="Nunes C.C."/>
            <person name="Sailsbery J."/>
            <person name="Clay B."/>
            <person name="Brown D."/>
            <person name="John T."/>
            <person name="Oh Y."/>
            <person name="Young N."/>
            <person name="Fitzgerald M."/>
            <person name="Haas B.J."/>
            <person name="Zeng Q."/>
            <person name="Young S."/>
            <person name="Adiconis X."/>
            <person name="Fan L."/>
            <person name="Levin J.Z."/>
            <person name="Mitchell T.K."/>
            <person name="Okubara P.A."/>
            <person name="Farman M.L."/>
            <person name="Kohn L.M."/>
            <person name="Birren B."/>
            <person name="Ma L.-J."/>
            <person name="Dean R.A."/>
        </authorList>
    </citation>
    <scope>NUCLEOTIDE SEQUENCE</scope>
    <source>
        <strain evidence="11">ATCC 64411 / 73-15</strain>
    </source>
</reference>
<keyword evidence="5" id="KW-0539">Nucleus</keyword>
<dbReference type="Pfam" id="PF00172">
    <property type="entry name" value="Zn_clus"/>
    <property type="match status" value="1"/>
</dbReference>
<evidence type="ECO:0000256" key="2">
    <source>
        <dbReference type="ARBA" id="ARBA00022833"/>
    </source>
</evidence>
<dbReference type="GO" id="GO:0008270">
    <property type="term" value="F:zinc ion binding"/>
    <property type="evidence" value="ECO:0007669"/>
    <property type="project" value="UniProtKB-KW"/>
</dbReference>
<dbReference type="Pfam" id="PF04082">
    <property type="entry name" value="Fungal_trans"/>
    <property type="match status" value="1"/>
</dbReference>
<name>A0A0C4DKA6_MAGP6</name>
<keyword evidence="6" id="KW-0863">Zinc-finger</keyword>
<dbReference type="STRING" id="644358.A0A0C4DKA6"/>
<dbReference type="SUPFAM" id="SSF57701">
    <property type="entry name" value="Zn2/Cys6 DNA-binding domain"/>
    <property type="match status" value="1"/>
</dbReference>
<evidence type="ECO:0000256" key="6">
    <source>
        <dbReference type="PROSITE-ProRule" id="PRU00042"/>
    </source>
</evidence>
<dbReference type="PROSITE" id="PS50157">
    <property type="entry name" value="ZINC_FINGER_C2H2_2"/>
    <property type="match status" value="2"/>
</dbReference>
<keyword evidence="1" id="KW-0479">Metal-binding</keyword>
<evidence type="ECO:0000313" key="10">
    <source>
        <dbReference type="EMBL" id="KLU81076.1"/>
    </source>
</evidence>
<dbReference type="Gene3D" id="4.10.240.10">
    <property type="entry name" value="Zn(2)-C6 fungal-type DNA-binding domain"/>
    <property type="match status" value="1"/>
</dbReference>
<dbReference type="SUPFAM" id="SSF57667">
    <property type="entry name" value="beta-beta-alpha zinc fingers"/>
    <property type="match status" value="1"/>
</dbReference>
<dbReference type="InterPro" id="IPR036864">
    <property type="entry name" value="Zn2-C6_fun-type_DNA-bd_sf"/>
</dbReference>
<evidence type="ECO:0000256" key="4">
    <source>
        <dbReference type="ARBA" id="ARBA00023163"/>
    </source>
</evidence>
<dbReference type="InterPro" id="IPR001138">
    <property type="entry name" value="Zn2Cys6_DnaBD"/>
</dbReference>
<feature type="domain" description="C2H2-type" evidence="9">
    <location>
        <begin position="58"/>
        <end position="86"/>
    </location>
</feature>
<evidence type="ECO:0000259" key="8">
    <source>
        <dbReference type="PROSITE" id="PS50048"/>
    </source>
</evidence>
<evidence type="ECO:0000256" key="5">
    <source>
        <dbReference type="ARBA" id="ARBA00023242"/>
    </source>
</evidence>
<organism evidence="11 12">
    <name type="scientific">Magnaporthiopsis poae (strain ATCC 64411 / 73-15)</name>
    <name type="common">Kentucky bluegrass fungus</name>
    <name type="synonym">Magnaporthe poae</name>
    <dbReference type="NCBI Taxonomy" id="644358"/>
    <lineage>
        <taxon>Eukaryota</taxon>
        <taxon>Fungi</taxon>
        <taxon>Dikarya</taxon>
        <taxon>Ascomycota</taxon>
        <taxon>Pezizomycotina</taxon>
        <taxon>Sordariomycetes</taxon>
        <taxon>Sordariomycetidae</taxon>
        <taxon>Magnaporthales</taxon>
        <taxon>Magnaporthaceae</taxon>
        <taxon>Magnaporthiopsis</taxon>
    </lineage>
</organism>
<dbReference type="Pfam" id="PF00096">
    <property type="entry name" value="zf-C2H2"/>
    <property type="match status" value="1"/>
</dbReference>
<evidence type="ECO:0000259" key="9">
    <source>
        <dbReference type="PROSITE" id="PS50157"/>
    </source>
</evidence>
<dbReference type="PROSITE" id="PS00028">
    <property type="entry name" value="ZINC_FINGER_C2H2_1"/>
    <property type="match status" value="2"/>
</dbReference>
<evidence type="ECO:0000313" key="12">
    <source>
        <dbReference type="Proteomes" id="UP000011715"/>
    </source>
</evidence>
<dbReference type="OrthoDB" id="1405595at2759"/>
<dbReference type="CDD" id="cd12148">
    <property type="entry name" value="fungal_TF_MHR"/>
    <property type="match status" value="1"/>
</dbReference>
<gene>
    <name evidence="10" type="ORF">MAPG_00171</name>
</gene>
<dbReference type="SMART" id="SM00066">
    <property type="entry name" value="GAL4"/>
    <property type="match status" value="1"/>
</dbReference>
<dbReference type="EnsemblFungi" id="MAPG_00171T0">
    <property type="protein sequence ID" value="MAPG_00171T0"/>
    <property type="gene ID" value="MAPG_00171"/>
</dbReference>
<protein>
    <recommendedName>
        <fullName evidence="13">C2H2 type zinc finger domain-containing protein</fullName>
    </recommendedName>
</protein>
<reference evidence="10" key="3">
    <citation type="submission" date="2011-03" db="EMBL/GenBank/DDBJ databases">
        <title>Annotation of Magnaporthe poae ATCC 64411.</title>
        <authorList>
            <person name="Ma L.-J."/>
            <person name="Dead R."/>
            <person name="Young S.K."/>
            <person name="Zeng Q."/>
            <person name="Gargeya S."/>
            <person name="Fitzgerald M."/>
            <person name="Haas B."/>
            <person name="Abouelleil A."/>
            <person name="Alvarado L."/>
            <person name="Arachchi H.M."/>
            <person name="Berlin A."/>
            <person name="Brown A."/>
            <person name="Chapman S.B."/>
            <person name="Chen Z."/>
            <person name="Dunbar C."/>
            <person name="Freedman E."/>
            <person name="Gearin G."/>
            <person name="Gellesch M."/>
            <person name="Goldberg J."/>
            <person name="Griggs A."/>
            <person name="Gujja S."/>
            <person name="Heiman D."/>
            <person name="Howarth C."/>
            <person name="Larson L."/>
            <person name="Lui A."/>
            <person name="MacDonald P.J.P."/>
            <person name="Mehta T."/>
            <person name="Montmayeur A."/>
            <person name="Murphy C."/>
            <person name="Neiman D."/>
            <person name="Pearson M."/>
            <person name="Priest M."/>
            <person name="Roberts A."/>
            <person name="Saif S."/>
            <person name="Shea T."/>
            <person name="Shenoy N."/>
            <person name="Sisk P."/>
            <person name="Stolte C."/>
            <person name="Sykes S."/>
            <person name="Yandava C."/>
            <person name="Wortman J."/>
            <person name="Nusbaum C."/>
            <person name="Birren B."/>
        </authorList>
    </citation>
    <scope>NUCLEOTIDE SEQUENCE</scope>
    <source>
        <strain evidence="10">ATCC 64411</strain>
    </source>
</reference>
<dbReference type="PANTHER" id="PTHR47660">
    <property type="entry name" value="TRANSCRIPTION FACTOR WITH C2H2 AND ZN(2)-CYS(6) DNA BINDING DOMAIN (EUROFUNG)-RELATED-RELATED"/>
    <property type="match status" value="1"/>
</dbReference>
<feature type="domain" description="C2H2-type" evidence="9">
    <location>
        <begin position="27"/>
        <end position="54"/>
    </location>
</feature>
<dbReference type="GO" id="GO:0006351">
    <property type="term" value="P:DNA-templated transcription"/>
    <property type="evidence" value="ECO:0007669"/>
    <property type="project" value="InterPro"/>
</dbReference>
<accession>A0A0C4DKA6</accession>
<reference evidence="11" key="5">
    <citation type="submission" date="2015-06" db="UniProtKB">
        <authorList>
            <consortium name="EnsemblFungi"/>
        </authorList>
    </citation>
    <scope>IDENTIFICATION</scope>
    <source>
        <strain evidence="11">ATCC 64411</strain>
    </source>
</reference>
<dbReference type="GO" id="GO:0000981">
    <property type="term" value="F:DNA-binding transcription factor activity, RNA polymerase II-specific"/>
    <property type="evidence" value="ECO:0007669"/>
    <property type="project" value="InterPro"/>
</dbReference>
<dbReference type="SMART" id="SM00355">
    <property type="entry name" value="ZnF_C2H2"/>
    <property type="match status" value="2"/>
</dbReference>
<dbReference type="InterPro" id="IPR007219">
    <property type="entry name" value="XnlR_reg_dom"/>
</dbReference>
<feature type="domain" description="Zn(2)-C6 fungal-type" evidence="8">
    <location>
        <begin position="94"/>
        <end position="123"/>
    </location>
</feature>
<dbReference type="AlphaFoldDB" id="A0A0C4DKA6"/>
<reference evidence="12" key="1">
    <citation type="submission" date="2010-05" db="EMBL/GenBank/DDBJ databases">
        <title>The genome sequence of Magnaporthe poae strain ATCC 64411.</title>
        <authorList>
            <person name="Ma L.-J."/>
            <person name="Dead R."/>
            <person name="Young S."/>
            <person name="Zeng Q."/>
            <person name="Koehrsen M."/>
            <person name="Alvarado L."/>
            <person name="Berlin A."/>
            <person name="Chapman S.B."/>
            <person name="Chen Z."/>
            <person name="Freedman E."/>
            <person name="Gellesch M."/>
            <person name="Goldberg J."/>
            <person name="Griggs A."/>
            <person name="Gujja S."/>
            <person name="Heilman E.R."/>
            <person name="Heiman D."/>
            <person name="Hepburn T."/>
            <person name="Howarth C."/>
            <person name="Jen D."/>
            <person name="Larson L."/>
            <person name="Mehta T."/>
            <person name="Neiman D."/>
            <person name="Pearson M."/>
            <person name="Roberts A."/>
            <person name="Saif S."/>
            <person name="Shea T."/>
            <person name="Shenoy N."/>
            <person name="Sisk P."/>
            <person name="Stolte C."/>
            <person name="Sykes S."/>
            <person name="Walk T."/>
            <person name="White J."/>
            <person name="Yandava C."/>
            <person name="Haas B."/>
            <person name="Nusbaum C."/>
            <person name="Birren B."/>
        </authorList>
    </citation>
    <scope>NUCLEOTIDE SEQUENCE [LARGE SCALE GENOMIC DNA]</scope>
    <source>
        <strain evidence="12">ATCC 64411 / 73-15</strain>
    </source>
</reference>
<keyword evidence="4" id="KW-0804">Transcription</keyword>
<dbReference type="EMBL" id="GL876966">
    <property type="protein sequence ID" value="KLU81076.1"/>
    <property type="molecule type" value="Genomic_DNA"/>
</dbReference>
<dbReference type="EMBL" id="ADBL01000036">
    <property type="status" value="NOT_ANNOTATED_CDS"/>
    <property type="molecule type" value="Genomic_DNA"/>
</dbReference>
<evidence type="ECO:0008006" key="13">
    <source>
        <dbReference type="Google" id="ProtNLM"/>
    </source>
</evidence>
<dbReference type="InterPro" id="IPR013087">
    <property type="entry name" value="Znf_C2H2_type"/>
</dbReference>
<evidence type="ECO:0000313" key="11">
    <source>
        <dbReference type="EnsemblFungi" id="MAPG_00171T0"/>
    </source>
</evidence>